<evidence type="ECO:0000256" key="8">
    <source>
        <dbReference type="ARBA" id="ARBA00022824"/>
    </source>
</evidence>
<evidence type="ECO:0000256" key="2">
    <source>
        <dbReference type="ARBA" id="ARBA00004922"/>
    </source>
</evidence>
<dbReference type="InterPro" id="IPR035518">
    <property type="entry name" value="DPG_synthase"/>
</dbReference>
<comment type="catalytic activity">
    <reaction evidence="12">
        <text>a di-trans,poly-cis-dolichyl phosphate + UDP-alpha-D-glucose = a di-trans,poly-cis-dolichyl beta-D-glucosyl phosphate + UDP</text>
        <dbReference type="Rhea" id="RHEA:15401"/>
        <dbReference type="Rhea" id="RHEA-COMP:19498"/>
        <dbReference type="Rhea" id="RHEA-COMP:19502"/>
        <dbReference type="ChEBI" id="CHEBI:57525"/>
        <dbReference type="ChEBI" id="CHEBI:57683"/>
        <dbReference type="ChEBI" id="CHEBI:58223"/>
        <dbReference type="ChEBI" id="CHEBI:58885"/>
        <dbReference type="EC" id="2.4.1.117"/>
    </reaction>
    <physiologicalReaction direction="left-to-right" evidence="12">
        <dbReference type="Rhea" id="RHEA:15402"/>
    </physiologicalReaction>
</comment>
<evidence type="ECO:0000256" key="5">
    <source>
        <dbReference type="ARBA" id="ARBA00022676"/>
    </source>
</evidence>
<evidence type="ECO:0000259" key="13">
    <source>
        <dbReference type="Pfam" id="PF00535"/>
    </source>
</evidence>
<evidence type="ECO:0000256" key="6">
    <source>
        <dbReference type="ARBA" id="ARBA00022679"/>
    </source>
</evidence>
<comment type="subcellular location">
    <subcellularLocation>
        <location evidence="1">Endoplasmic reticulum membrane</location>
        <topology evidence="1">Single-pass membrane protein</topology>
    </subcellularLocation>
</comment>
<organism evidence="14 15">
    <name type="scientific">Candidatus Woesebacteria bacterium GW2011_GWA2_40_7b</name>
    <dbReference type="NCBI Taxonomy" id="1618563"/>
    <lineage>
        <taxon>Bacteria</taxon>
        <taxon>Candidatus Woeseibacteriota</taxon>
    </lineage>
</organism>
<evidence type="ECO:0000256" key="4">
    <source>
        <dbReference type="ARBA" id="ARBA00012583"/>
    </source>
</evidence>
<evidence type="ECO:0000256" key="9">
    <source>
        <dbReference type="ARBA" id="ARBA00022968"/>
    </source>
</evidence>
<dbReference type="Proteomes" id="UP000034562">
    <property type="component" value="Unassembled WGS sequence"/>
</dbReference>
<comment type="pathway">
    <text evidence="2">Protein modification; protein glycosylation.</text>
</comment>
<proteinExistence type="inferred from homology"/>
<dbReference type="PANTHER" id="PTHR10859">
    <property type="entry name" value="GLYCOSYL TRANSFERASE"/>
    <property type="match status" value="1"/>
</dbReference>
<gene>
    <name evidence="14" type="ORF">UU12_C0025G0006</name>
</gene>
<dbReference type="GO" id="GO:0004581">
    <property type="term" value="F:dolichyl-phosphate beta-glucosyltransferase activity"/>
    <property type="evidence" value="ECO:0007669"/>
    <property type="project" value="UniProtKB-EC"/>
</dbReference>
<keyword evidence="5" id="KW-0328">Glycosyltransferase</keyword>
<keyword evidence="9" id="KW-0735">Signal-anchor</keyword>
<dbReference type="EMBL" id="LBZK01000025">
    <property type="protein sequence ID" value="KKR70267.1"/>
    <property type="molecule type" value="Genomic_DNA"/>
</dbReference>
<evidence type="ECO:0000256" key="7">
    <source>
        <dbReference type="ARBA" id="ARBA00022692"/>
    </source>
</evidence>
<evidence type="ECO:0000256" key="11">
    <source>
        <dbReference type="ARBA" id="ARBA00023136"/>
    </source>
</evidence>
<dbReference type="EC" id="2.4.1.117" evidence="4"/>
<reference evidence="14 15" key="1">
    <citation type="journal article" date="2015" name="Nature">
        <title>rRNA introns, odd ribosomes, and small enigmatic genomes across a large radiation of phyla.</title>
        <authorList>
            <person name="Brown C.T."/>
            <person name="Hug L.A."/>
            <person name="Thomas B.C."/>
            <person name="Sharon I."/>
            <person name="Castelle C.J."/>
            <person name="Singh A."/>
            <person name="Wilkins M.J."/>
            <person name="Williams K.H."/>
            <person name="Banfield J.F."/>
        </authorList>
    </citation>
    <scope>NUCLEOTIDE SEQUENCE [LARGE SCALE GENOMIC DNA]</scope>
</reference>
<keyword evidence="6 14" id="KW-0808">Transferase</keyword>
<name>A0A0G0W4U0_9BACT</name>
<comment type="caution">
    <text evidence="14">The sequence shown here is derived from an EMBL/GenBank/DDBJ whole genome shotgun (WGS) entry which is preliminary data.</text>
</comment>
<dbReference type="STRING" id="1618563.UU12_C0025G0006"/>
<dbReference type="Gene3D" id="3.90.550.10">
    <property type="entry name" value="Spore Coat Polysaccharide Biosynthesis Protein SpsA, Chain A"/>
    <property type="match status" value="1"/>
</dbReference>
<sequence length="247" mass="27743">MKYLSVVIPAYNEEDNLRTGILESVYDYLSNKKYSWEILFVDDGSTDGTLKIANDFASKHNNFKVLKEPHRGKAGTVTAGVLKANGEIILFTDTDQATPIDQLEKVLPKFEKGFDVVIGSRRGREGAPIFRKIMAYGFSILRYLILRLSYKDTQCGFKAFGREAAKKIFGRLRIFGEKSSTTGASVFAGFDLEILYVARKLGYKIIEVPVDWHHKEGTKVSPIKDSIEGLKGLIMVRINAIMGKYKV</sequence>
<dbReference type="SUPFAM" id="SSF53448">
    <property type="entry name" value="Nucleotide-diphospho-sugar transferases"/>
    <property type="match status" value="1"/>
</dbReference>
<dbReference type="AlphaFoldDB" id="A0A0G0W4U0"/>
<keyword evidence="11" id="KW-0472">Membrane</keyword>
<keyword evidence="10" id="KW-1133">Transmembrane helix</keyword>
<dbReference type="GO" id="GO:0006487">
    <property type="term" value="P:protein N-linked glycosylation"/>
    <property type="evidence" value="ECO:0007669"/>
    <property type="project" value="TreeGrafter"/>
</dbReference>
<dbReference type="Pfam" id="PF00535">
    <property type="entry name" value="Glycos_transf_2"/>
    <property type="match status" value="1"/>
</dbReference>
<evidence type="ECO:0000256" key="1">
    <source>
        <dbReference type="ARBA" id="ARBA00004389"/>
    </source>
</evidence>
<feature type="domain" description="Glycosyltransferase 2-like" evidence="13">
    <location>
        <begin position="5"/>
        <end position="169"/>
    </location>
</feature>
<keyword evidence="7" id="KW-0812">Transmembrane</keyword>
<accession>A0A0G0W4U0</accession>
<dbReference type="CDD" id="cd04188">
    <property type="entry name" value="DPG_synthase"/>
    <property type="match status" value="1"/>
</dbReference>
<comment type="similarity">
    <text evidence="3">Belongs to the glycosyltransferase 2 family.</text>
</comment>
<evidence type="ECO:0000313" key="15">
    <source>
        <dbReference type="Proteomes" id="UP000034562"/>
    </source>
</evidence>
<dbReference type="InterPro" id="IPR001173">
    <property type="entry name" value="Glyco_trans_2-like"/>
</dbReference>
<evidence type="ECO:0000313" key="14">
    <source>
        <dbReference type="EMBL" id="KKR70267.1"/>
    </source>
</evidence>
<keyword evidence="8" id="KW-0256">Endoplasmic reticulum</keyword>
<evidence type="ECO:0000256" key="10">
    <source>
        <dbReference type="ARBA" id="ARBA00022989"/>
    </source>
</evidence>
<dbReference type="PANTHER" id="PTHR10859:SF91">
    <property type="entry name" value="DOLICHYL-PHOSPHATE BETA-GLUCOSYLTRANSFERASE"/>
    <property type="match status" value="1"/>
</dbReference>
<protein>
    <recommendedName>
        <fullName evidence="4">dolichyl-phosphate beta-glucosyltransferase</fullName>
        <ecNumber evidence="4">2.4.1.117</ecNumber>
    </recommendedName>
</protein>
<dbReference type="InterPro" id="IPR029044">
    <property type="entry name" value="Nucleotide-diphossugar_trans"/>
</dbReference>
<evidence type="ECO:0000256" key="3">
    <source>
        <dbReference type="ARBA" id="ARBA00006739"/>
    </source>
</evidence>
<evidence type="ECO:0000256" key="12">
    <source>
        <dbReference type="ARBA" id="ARBA00045097"/>
    </source>
</evidence>